<keyword evidence="2" id="KW-1185">Reference proteome</keyword>
<proteinExistence type="predicted"/>
<evidence type="ECO:0000313" key="1">
    <source>
        <dbReference type="EMBL" id="QSP95496.1"/>
    </source>
</evidence>
<name>A0ABX7MT48_9GAMM</name>
<protein>
    <recommendedName>
        <fullName evidence="3">DUF309 domain-containing protein</fullName>
    </recommendedName>
</protein>
<accession>A0ABX7MT48</accession>
<dbReference type="EMBL" id="CP071247">
    <property type="protein sequence ID" value="QSP95496.1"/>
    <property type="molecule type" value="Genomic_DNA"/>
</dbReference>
<sequence>MKLTNYYGEPCDIEPYLEKYRHGNYAEISEWLWNELYHQGDIGTASISWLIQANEIFLNQTSIDWNHLGFIYAVMQSIEEHEFIPCPDWAKNKYRPAAISALQHALSHYPENPTEEQKLSIVCVSCAISKMYKSYSLIEYAWGGYEERLMELDYEKNP</sequence>
<dbReference type="RefSeq" id="WP_206644735.1">
    <property type="nucleotide sequence ID" value="NZ_CP071247.1"/>
</dbReference>
<organism evidence="1 2">
    <name type="scientific">Marinobacter salinisoli</name>
    <dbReference type="NCBI Taxonomy" id="2769486"/>
    <lineage>
        <taxon>Bacteria</taxon>
        <taxon>Pseudomonadati</taxon>
        <taxon>Pseudomonadota</taxon>
        <taxon>Gammaproteobacteria</taxon>
        <taxon>Pseudomonadales</taxon>
        <taxon>Marinobacteraceae</taxon>
        <taxon>Marinobacter</taxon>
    </lineage>
</organism>
<dbReference type="Proteomes" id="UP000663555">
    <property type="component" value="Chromosome"/>
</dbReference>
<gene>
    <name evidence="1" type="ORF">LPB19_03505</name>
</gene>
<evidence type="ECO:0008006" key="3">
    <source>
        <dbReference type="Google" id="ProtNLM"/>
    </source>
</evidence>
<evidence type="ECO:0000313" key="2">
    <source>
        <dbReference type="Proteomes" id="UP000663555"/>
    </source>
</evidence>
<reference evidence="1 2" key="1">
    <citation type="submission" date="2021-03" db="EMBL/GenBank/DDBJ databases">
        <title>Genome sequencing of Marinobacter sp. LPB0319.</title>
        <authorList>
            <person name="Kim J."/>
        </authorList>
    </citation>
    <scope>NUCLEOTIDE SEQUENCE [LARGE SCALE GENOMIC DNA]</scope>
    <source>
        <strain evidence="1 2">LPB0319</strain>
    </source>
</reference>